<dbReference type="RefSeq" id="WP_344395550.1">
    <property type="nucleotide sequence ID" value="NZ_BAAASJ010000115.1"/>
</dbReference>
<organism evidence="1 2">
    <name type="scientific">Streptomyces vastus</name>
    <dbReference type="NCBI Taxonomy" id="285451"/>
    <lineage>
        <taxon>Bacteria</taxon>
        <taxon>Bacillati</taxon>
        <taxon>Actinomycetota</taxon>
        <taxon>Actinomycetes</taxon>
        <taxon>Kitasatosporales</taxon>
        <taxon>Streptomycetaceae</taxon>
        <taxon>Streptomyces</taxon>
    </lineage>
</organism>
<accession>A0ABN3RTQ0</accession>
<gene>
    <name evidence="1" type="ORF">GCM10010307_72540</name>
</gene>
<evidence type="ECO:0000313" key="1">
    <source>
        <dbReference type="EMBL" id="GAA2657643.1"/>
    </source>
</evidence>
<reference evidence="1 2" key="1">
    <citation type="journal article" date="2019" name="Int. J. Syst. Evol. Microbiol.">
        <title>The Global Catalogue of Microorganisms (GCM) 10K type strain sequencing project: providing services to taxonomists for standard genome sequencing and annotation.</title>
        <authorList>
            <consortium name="The Broad Institute Genomics Platform"/>
            <consortium name="The Broad Institute Genome Sequencing Center for Infectious Disease"/>
            <person name="Wu L."/>
            <person name="Ma J."/>
        </authorList>
    </citation>
    <scope>NUCLEOTIDE SEQUENCE [LARGE SCALE GENOMIC DNA]</scope>
    <source>
        <strain evidence="1 2">JCM 4524</strain>
    </source>
</reference>
<evidence type="ECO:0008006" key="3">
    <source>
        <dbReference type="Google" id="ProtNLM"/>
    </source>
</evidence>
<name>A0ABN3RTQ0_9ACTN</name>
<dbReference type="Proteomes" id="UP001500151">
    <property type="component" value="Unassembled WGS sequence"/>
</dbReference>
<protein>
    <recommendedName>
        <fullName evidence="3">ISAs1 family transposase</fullName>
    </recommendedName>
</protein>
<comment type="caution">
    <text evidence="1">The sequence shown here is derived from an EMBL/GenBank/DDBJ whole genome shotgun (WGS) entry which is preliminary data.</text>
</comment>
<sequence>MTGDALHTQREHARFLVDVKNAHYAFTVKRNQKNLYEQMRALPWEHATAKFYDRTTGHGRKETRVVQALTVTDLGVDFPHAAQVAKVVRHRTDTKTGKQSRETVYVITDLTSRQASPERIAMILTAHW</sequence>
<evidence type="ECO:0000313" key="2">
    <source>
        <dbReference type="Proteomes" id="UP001500151"/>
    </source>
</evidence>
<proteinExistence type="predicted"/>
<keyword evidence="2" id="KW-1185">Reference proteome</keyword>
<dbReference type="EMBL" id="BAAASJ010000115">
    <property type="protein sequence ID" value="GAA2657643.1"/>
    <property type="molecule type" value="Genomic_DNA"/>
</dbReference>